<keyword evidence="1 4" id="KW-0456">Lyase</keyword>
<dbReference type="RefSeq" id="WP_205115424.1">
    <property type="nucleotide sequence ID" value="NZ_JAFBCM010000001.1"/>
</dbReference>
<evidence type="ECO:0000313" key="5">
    <source>
        <dbReference type="Proteomes" id="UP001595699"/>
    </source>
</evidence>
<dbReference type="GO" id="GO:0016829">
    <property type="term" value="F:lyase activity"/>
    <property type="evidence" value="ECO:0007669"/>
    <property type="project" value="UniProtKB-KW"/>
</dbReference>
<protein>
    <submittedName>
        <fullName evidence="4">Adenylosuccinate lyase family protein</fullName>
    </submittedName>
</protein>
<dbReference type="CDD" id="cd01597">
    <property type="entry name" value="pCLME"/>
    <property type="match status" value="1"/>
</dbReference>
<dbReference type="SUPFAM" id="SSF48557">
    <property type="entry name" value="L-aspartase-like"/>
    <property type="match status" value="1"/>
</dbReference>
<evidence type="ECO:0000259" key="3">
    <source>
        <dbReference type="SMART" id="SM00998"/>
    </source>
</evidence>
<dbReference type="InterPro" id="IPR022761">
    <property type="entry name" value="Fumarate_lyase_N"/>
</dbReference>
<dbReference type="InterPro" id="IPR000362">
    <property type="entry name" value="Fumarate_lyase_fam"/>
</dbReference>
<comment type="similarity">
    <text evidence="2">Belongs to the class-II fumarase/aspartase family.</text>
</comment>
<dbReference type="Gene3D" id="1.20.200.10">
    <property type="entry name" value="Fumarase/aspartase (Central domain)"/>
    <property type="match status" value="1"/>
</dbReference>
<dbReference type="Pfam" id="PF00206">
    <property type="entry name" value="Lyase_1"/>
    <property type="match status" value="1"/>
</dbReference>
<dbReference type="SMART" id="SM00998">
    <property type="entry name" value="ADSL_C"/>
    <property type="match status" value="1"/>
</dbReference>
<dbReference type="Gene3D" id="1.10.40.30">
    <property type="entry name" value="Fumarase/aspartase (C-terminal domain)"/>
    <property type="match status" value="1"/>
</dbReference>
<dbReference type="PRINTS" id="PR00149">
    <property type="entry name" value="FUMRATELYASE"/>
</dbReference>
<dbReference type="PANTHER" id="PTHR43172:SF2">
    <property type="entry name" value="ADENYLOSUCCINATE LYASE C-TERMINAL DOMAIN-CONTAINING PROTEIN"/>
    <property type="match status" value="1"/>
</dbReference>
<evidence type="ECO:0000256" key="2">
    <source>
        <dbReference type="ARBA" id="ARBA00034772"/>
    </source>
</evidence>
<evidence type="ECO:0000256" key="1">
    <source>
        <dbReference type="ARBA" id="ARBA00023239"/>
    </source>
</evidence>
<dbReference type="Pfam" id="PF10397">
    <property type="entry name" value="ADSL_C"/>
    <property type="match status" value="1"/>
</dbReference>
<dbReference type="PANTHER" id="PTHR43172">
    <property type="entry name" value="ADENYLOSUCCINATE LYASE"/>
    <property type="match status" value="1"/>
</dbReference>
<dbReference type="EMBL" id="JBHRZH010000023">
    <property type="protein sequence ID" value="MFC3764402.1"/>
    <property type="molecule type" value="Genomic_DNA"/>
</dbReference>
<dbReference type="InterPro" id="IPR008948">
    <property type="entry name" value="L-Aspartase-like"/>
</dbReference>
<feature type="domain" description="Adenylosuccinate lyase C-terminal" evidence="3">
    <location>
        <begin position="327"/>
        <end position="401"/>
    </location>
</feature>
<proteinExistence type="inferred from homology"/>
<accession>A0ABV7YH77</accession>
<evidence type="ECO:0000313" key="4">
    <source>
        <dbReference type="EMBL" id="MFC3764402.1"/>
    </source>
</evidence>
<comment type="caution">
    <text evidence="4">The sequence shown here is derived from an EMBL/GenBank/DDBJ whole genome shotgun (WGS) entry which is preliminary data.</text>
</comment>
<dbReference type="InterPro" id="IPR019468">
    <property type="entry name" value="AdenyloSucc_lyase_C"/>
</dbReference>
<organism evidence="4 5">
    <name type="scientific">Tenggerimyces flavus</name>
    <dbReference type="NCBI Taxonomy" id="1708749"/>
    <lineage>
        <taxon>Bacteria</taxon>
        <taxon>Bacillati</taxon>
        <taxon>Actinomycetota</taxon>
        <taxon>Actinomycetes</taxon>
        <taxon>Propionibacteriales</taxon>
        <taxon>Nocardioidaceae</taxon>
        <taxon>Tenggerimyces</taxon>
    </lineage>
</organism>
<dbReference type="Proteomes" id="UP001595699">
    <property type="component" value="Unassembled WGS sequence"/>
</dbReference>
<sequence>MRPSSSPFSRALFEAMLDVERALTTANAVMGLVPTSAAARINAVCEVERYDVDAIWQQAESSGNPVVPLVEAISAEAGPWVHFGATSQDVLDTAMMLTVKRAVTAMPLAGVLDACAGLVREHRSTVMAARTLGQQAVPTTFGLLAATWLNGLVGRLDIVGVLQFGGAAGTLAASDRRGLAVADHLGRLLELEVPALPWHTDRAPIRAVANELASTVVACGKIALDVTLLAQTEVGEVSEGTGGSSSAMPHKQNPIGSVLIGAAARRVPGLLGPFYAPHELHRATGAWHAEWEPLRELVELTHVTLERTERLLGNLQIHPERMLANLDPRVMAESVASRLAALLGRTEAHRIVVRASGGGDFRASLVADPDVRGVLSVEELDHALDPTSWLGSADELIERALAAYEEGRRHG</sequence>
<name>A0ABV7YH77_9ACTN</name>
<gene>
    <name evidence="4" type="ORF">ACFOUW_26440</name>
</gene>
<reference evidence="5" key="1">
    <citation type="journal article" date="2019" name="Int. J. Syst. Evol. Microbiol.">
        <title>The Global Catalogue of Microorganisms (GCM) 10K type strain sequencing project: providing services to taxonomists for standard genome sequencing and annotation.</title>
        <authorList>
            <consortium name="The Broad Institute Genomics Platform"/>
            <consortium name="The Broad Institute Genome Sequencing Center for Infectious Disease"/>
            <person name="Wu L."/>
            <person name="Ma J."/>
        </authorList>
    </citation>
    <scope>NUCLEOTIDE SEQUENCE [LARGE SCALE GENOMIC DNA]</scope>
    <source>
        <strain evidence="5">CGMCC 4.7241</strain>
    </source>
</reference>
<keyword evidence="5" id="KW-1185">Reference proteome</keyword>